<keyword evidence="2" id="KW-1185">Reference proteome</keyword>
<dbReference type="AlphaFoldDB" id="A0A134ANI8"/>
<protein>
    <recommendedName>
        <fullName evidence="3">Clp ATPase C-terminal domain-containing protein</fullName>
    </recommendedName>
</protein>
<dbReference type="Proteomes" id="UP000070483">
    <property type="component" value="Unassembled WGS sequence"/>
</dbReference>
<evidence type="ECO:0000313" key="1">
    <source>
        <dbReference type="EMBL" id="KXB69258.1"/>
    </source>
</evidence>
<dbReference type="EMBL" id="LSDD01000029">
    <property type="protein sequence ID" value="KXB69258.1"/>
    <property type="molecule type" value="Genomic_DNA"/>
</dbReference>
<name>A0A134ANI8_9FUSO</name>
<organism evidence="1 2">
    <name type="scientific">Leptotrichia wadei</name>
    <dbReference type="NCBI Taxonomy" id="157687"/>
    <lineage>
        <taxon>Bacteria</taxon>
        <taxon>Fusobacteriati</taxon>
        <taxon>Fusobacteriota</taxon>
        <taxon>Fusobacteriia</taxon>
        <taxon>Fusobacteriales</taxon>
        <taxon>Leptotrichiaceae</taxon>
        <taxon>Leptotrichia</taxon>
    </lineage>
</organism>
<reference evidence="2" key="1">
    <citation type="submission" date="2016-01" db="EMBL/GenBank/DDBJ databases">
        <authorList>
            <person name="Mitreva M."/>
            <person name="Pepin K.H."/>
            <person name="Mihindukulasuriya K.A."/>
            <person name="Fulton R."/>
            <person name="Fronick C."/>
            <person name="O'Laughlin M."/>
            <person name="Miner T."/>
            <person name="Herter B."/>
            <person name="Rosa B.A."/>
            <person name="Cordes M."/>
            <person name="Tomlinson C."/>
            <person name="Wollam A."/>
            <person name="Palsikar V.B."/>
            <person name="Mardis E.R."/>
            <person name="Wilson R.K."/>
        </authorList>
    </citation>
    <scope>NUCLEOTIDE SEQUENCE [LARGE SCALE GENOMIC DNA]</scope>
    <source>
        <strain evidence="2">KA00185</strain>
    </source>
</reference>
<dbReference type="STRING" id="157687.HMPREF3180_00429"/>
<sequence>MGVRSLRHVIEQQIRDNVTDFHLENLDAKHLIADMEDGVLVIKEKN</sequence>
<evidence type="ECO:0008006" key="3">
    <source>
        <dbReference type="Google" id="ProtNLM"/>
    </source>
</evidence>
<dbReference type="PATRIC" id="fig|157687.3.peg.431"/>
<accession>A0A134ANI8</accession>
<proteinExistence type="predicted"/>
<evidence type="ECO:0000313" key="2">
    <source>
        <dbReference type="Proteomes" id="UP000070483"/>
    </source>
</evidence>
<comment type="caution">
    <text evidence="1">The sequence shown here is derived from an EMBL/GenBank/DDBJ whole genome shotgun (WGS) entry which is preliminary data.</text>
</comment>
<gene>
    <name evidence="1" type="ORF">HMPREF3180_00429</name>
</gene>